<accession>A0AAD5XPF1</accession>
<dbReference type="PANTHER" id="PTHR14256">
    <property type="entry name" value="NADH-UBIQUINONE OXIDOREDUCTASE MLRQ SUBUNIT"/>
    <property type="match status" value="1"/>
</dbReference>
<dbReference type="PANTHER" id="PTHR14256:SF1">
    <property type="entry name" value="GEO09626P1"/>
    <property type="match status" value="1"/>
</dbReference>
<evidence type="ECO:0000256" key="1">
    <source>
        <dbReference type="SAM" id="Phobius"/>
    </source>
</evidence>
<dbReference type="AlphaFoldDB" id="A0AAD5XPF1"/>
<keyword evidence="1" id="KW-0472">Membrane</keyword>
<protein>
    <submittedName>
        <fullName evidence="2">Uncharacterized protein</fullName>
    </submittedName>
</protein>
<dbReference type="Proteomes" id="UP001212152">
    <property type="component" value="Unassembled WGS sequence"/>
</dbReference>
<comment type="caution">
    <text evidence="2">The sequence shown here is derived from an EMBL/GenBank/DDBJ whole genome shotgun (WGS) entry which is preliminary data.</text>
</comment>
<reference evidence="2" key="1">
    <citation type="submission" date="2020-05" db="EMBL/GenBank/DDBJ databases">
        <title>Phylogenomic resolution of chytrid fungi.</title>
        <authorList>
            <person name="Stajich J.E."/>
            <person name="Amses K."/>
            <person name="Simmons R."/>
            <person name="Seto K."/>
            <person name="Myers J."/>
            <person name="Bonds A."/>
            <person name="Quandt C.A."/>
            <person name="Barry K."/>
            <person name="Liu P."/>
            <person name="Grigoriev I."/>
            <person name="Longcore J.E."/>
            <person name="James T.Y."/>
        </authorList>
    </citation>
    <scope>NUCLEOTIDE SEQUENCE</scope>
    <source>
        <strain evidence="2">JEL0379</strain>
    </source>
</reference>
<feature type="transmembrane region" description="Helical" evidence="1">
    <location>
        <begin position="12"/>
        <end position="35"/>
    </location>
</feature>
<organism evidence="2 3">
    <name type="scientific">Geranomyces variabilis</name>
    <dbReference type="NCBI Taxonomy" id="109894"/>
    <lineage>
        <taxon>Eukaryota</taxon>
        <taxon>Fungi</taxon>
        <taxon>Fungi incertae sedis</taxon>
        <taxon>Chytridiomycota</taxon>
        <taxon>Chytridiomycota incertae sedis</taxon>
        <taxon>Chytridiomycetes</taxon>
        <taxon>Spizellomycetales</taxon>
        <taxon>Powellomycetaceae</taxon>
        <taxon>Geranomyces</taxon>
    </lineage>
</organism>
<evidence type="ECO:0000313" key="3">
    <source>
        <dbReference type="Proteomes" id="UP001212152"/>
    </source>
</evidence>
<keyword evidence="3" id="KW-1185">Reference proteome</keyword>
<keyword evidence="1" id="KW-1133">Transmembrane helix</keyword>
<proteinExistence type="predicted"/>
<keyword evidence="1" id="KW-0812">Transmembrane</keyword>
<name>A0AAD5XPF1_9FUNG</name>
<dbReference type="Pfam" id="PF06522">
    <property type="entry name" value="B12D"/>
    <property type="match status" value="1"/>
</dbReference>
<dbReference type="InterPro" id="IPR010530">
    <property type="entry name" value="B12D"/>
</dbReference>
<dbReference type="EMBL" id="JADGJQ010000081">
    <property type="protein sequence ID" value="KAJ3171929.1"/>
    <property type="molecule type" value="Genomic_DNA"/>
</dbReference>
<sequence length="79" mass="8851">MKVTSQLRANPPLVLLCMAVGAGLGGGVFMMSHILRHDPTVVLANKKNNPHPWLHVGQDRNLKLYSVKQKFEKSERPSY</sequence>
<gene>
    <name evidence="2" type="ORF">HDU87_008179</name>
</gene>
<evidence type="ECO:0000313" key="2">
    <source>
        <dbReference type="EMBL" id="KAJ3171929.1"/>
    </source>
</evidence>